<name>A0A7S2PYG4_9STRA</name>
<evidence type="ECO:0000259" key="2">
    <source>
        <dbReference type="Pfam" id="PF01593"/>
    </source>
</evidence>
<feature type="chain" id="PRO_5031152136" description="Amine oxidase domain-containing protein" evidence="1">
    <location>
        <begin position="27"/>
        <end position="548"/>
    </location>
</feature>
<dbReference type="AlphaFoldDB" id="A0A7S2PYG4"/>
<gene>
    <name evidence="3" type="ORF">SMAR0320_LOCUS20966</name>
</gene>
<dbReference type="InterPro" id="IPR036188">
    <property type="entry name" value="FAD/NAD-bd_sf"/>
</dbReference>
<evidence type="ECO:0000313" key="3">
    <source>
        <dbReference type="EMBL" id="CAD9626777.1"/>
    </source>
</evidence>
<dbReference type="SUPFAM" id="SSF51905">
    <property type="entry name" value="FAD/NAD(P)-binding domain"/>
    <property type="match status" value="1"/>
</dbReference>
<protein>
    <recommendedName>
        <fullName evidence="2">Amine oxidase domain-containing protein</fullName>
    </recommendedName>
</protein>
<dbReference type="Gene3D" id="3.50.50.60">
    <property type="entry name" value="FAD/NAD(P)-binding domain"/>
    <property type="match status" value="2"/>
</dbReference>
<sequence length="548" mass="60421">MAMMLSRRRLLILYSLAYQLLLPSSAFTASSHPGCRLHCGKATARTTCMNSAAAAETSSKDDEAYYDLVVIGGGIGGMATAITVAKHQQPHAKKILLIESEPSVGGRVRSDFTDDGFILDRGFAVFIEAYPQSQQMLDYDALRLNKFLPGARVKLRNKEKLAAVSDPFRRRRDIIKAITSPVGSLRDKANLLPLFFTVITKDIQSLFDDEAETDTLSCLRSYNFSEEFISSFFAPFLEGIYLTPLSKQSSKMFYFVMKMFTVGSAALPMGGMQSVSDQLGQKAQDLGVEIKLNSRVLSIQQHLRQEEQHSTSMIAKDDAFSVIVGKREQDEQRHINAKSVVVATDYNVARNLLQDIPGLESLKSLPKLSQRSVGCIYYAFQSPAPLEEPILLLNGEGHERRNTKEFPVNNICFPSIVHKSYAPDGYELCCVSLLENAISEHDEDQASLDMAVRKQLSAWFPGFASDIIDESKWVTKGFYLISNAQPTQFNEEGCANVHGGRDCDAFQGLAMPDGMFLAGDHMATATFNGALESGVNAGDAVNSFLSKK</sequence>
<feature type="domain" description="Amine oxidase" evidence="2">
    <location>
        <begin position="76"/>
        <end position="541"/>
    </location>
</feature>
<dbReference type="GO" id="GO:0016491">
    <property type="term" value="F:oxidoreductase activity"/>
    <property type="evidence" value="ECO:0007669"/>
    <property type="project" value="InterPro"/>
</dbReference>
<organism evidence="3">
    <name type="scientific">Skeletonema marinoi</name>
    <dbReference type="NCBI Taxonomy" id="267567"/>
    <lineage>
        <taxon>Eukaryota</taxon>
        <taxon>Sar</taxon>
        <taxon>Stramenopiles</taxon>
        <taxon>Ochrophyta</taxon>
        <taxon>Bacillariophyta</taxon>
        <taxon>Coscinodiscophyceae</taxon>
        <taxon>Thalassiosirophycidae</taxon>
        <taxon>Thalassiosirales</taxon>
        <taxon>Skeletonemataceae</taxon>
        <taxon>Skeletonema</taxon>
        <taxon>Skeletonema marinoi-dohrnii complex</taxon>
    </lineage>
</organism>
<keyword evidence="1" id="KW-0732">Signal</keyword>
<accession>A0A7S2PYG4</accession>
<dbReference type="EMBL" id="HBGZ01029479">
    <property type="protein sequence ID" value="CAD9626777.1"/>
    <property type="molecule type" value="Transcribed_RNA"/>
</dbReference>
<dbReference type="InterPro" id="IPR002937">
    <property type="entry name" value="Amino_oxidase"/>
</dbReference>
<proteinExistence type="predicted"/>
<dbReference type="PANTHER" id="PTHR42841">
    <property type="entry name" value="AMINE OXIDASE"/>
    <property type="match status" value="1"/>
</dbReference>
<reference evidence="3" key="1">
    <citation type="submission" date="2021-01" db="EMBL/GenBank/DDBJ databases">
        <authorList>
            <person name="Corre E."/>
            <person name="Pelletier E."/>
            <person name="Niang G."/>
            <person name="Scheremetjew M."/>
            <person name="Finn R."/>
            <person name="Kale V."/>
            <person name="Holt S."/>
            <person name="Cochrane G."/>
            <person name="Meng A."/>
            <person name="Brown T."/>
            <person name="Cohen L."/>
        </authorList>
    </citation>
    <scope>NUCLEOTIDE SEQUENCE</scope>
    <source>
        <strain evidence="3">SM1012Den-03</strain>
    </source>
</reference>
<dbReference type="Pfam" id="PF01593">
    <property type="entry name" value="Amino_oxidase"/>
    <property type="match status" value="1"/>
</dbReference>
<evidence type="ECO:0000256" key="1">
    <source>
        <dbReference type="SAM" id="SignalP"/>
    </source>
</evidence>
<feature type="signal peptide" evidence="1">
    <location>
        <begin position="1"/>
        <end position="26"/>
    </location>
</feature>